<dbReference type="GO" id="GO:0009279">
    <property type="term" value="C:cell outer membrane"/>
    <property type="evidence" value="ECO:0007669"/>
    <property type="project" value="TreeGrafter"/>
</dbReference>
<reference evidence="3" key="1">
    <citation type="journal article" date="2014" name="Int. J. Syst. Evol. Microbiol.">
        <title>Complete genome sequence of Corynebacterium casei LMG S-19264T (=DSM 44701T), isolated from a smear-ripened cheese.</title>
        <authorList>
            <consortium name="US DOE Joint Genome Institute (JGI-PGF)"/>
            <person name="Walter F."/>
            <person name="Albersmeier A."/>
            <person name="Kalinowski J."/>
            <person name="Ruckert C."/>
        </authorList>
    </citation>
    <scope>NUCLEOTIDE SEQUENCE</scope>
    <source>
        <strain evidence="3">CGMCC 1.15763</strain>
    </source>
</reference>
<dbReference type="PANTHER" id="PTHR30189">
    <property type="entry name" value="LPS-ASSEMBLY PROTEIN"/>
    <property type="match status" value="1"/>
</dbReference>
<gene>
    <name evidence="3" type="ORF">GCM10011416_19130</name>
</gene>
<organism evidence="3 4">
    <name type="scientific">Polaribacter pacificus</name>
    <dbReference type="NCBI Taxonomy" id="1775173"/>
    <lineage>
        <taxon>Bacteria</taxon>
        <taxon>Pseudomonadati</taxon>
        <taxon>Bacteroidota</taxon>
        <taxon>Flavobacteriia</taxon>
        <taxon>Flavobacteriales</taxon>
        <taxon>Flavobacteriaceae</taxon>
    </lineage>
</organism>
<dbReference type="AlphaFoldDB" id="A0A917MEK6"/>
<dbReference type="EMBL" id="BMJW01000002">
    <property type="protein sequence ID" value="GGH00662.1"/>
    <property type="molecule type" value="Genomic_DNA"/>
</dbReference>
<comment type="caution">
    <text evidence="3">The sequence shown here is derived from an EMBL/GenBank/DDBJ whole genome shotgun (WGS) entry which is preliminary data.</text>
</comment>
<dbReference type="Pfam" id="PF19838">
    <property type="entry name" value="LptD_2"/>
    <property type="match status" value="1"/>
</dbReference>
<feature type="compositionally biased region" description="Polar residues" evidence="1">
    <location>
        <begin position="711"/>
        <end position="732"/>
    </location>
</feature>
<protein>
    <submittedName>
        <fullName evidence="3">Organic solvent tolerance protein OstA</fullName>
    </submittedName>
</protein>
<dbReference type="InterPro" id="IPR050218">
    <property type="entry name" value="LptD"/>
</dbReference>
<reference evidence="3" key="2">
    <citation type="submission" date="2020-09" db="EMBL/GenBank/DDBJ databases">
        <authorList>
            <person name="Sun Q."/>
            <person name="Zhou Y."/>
        </authorList>
    </citation>
    <scope>NUCLEOTIDE SEQUENCE</scope>
    <source>
        <strain evidence="3">CGMCC 1.15763</strain>
    </source>
</reference>
<proteinExistence type="predicted"/>
<evidence type="ECO:0000259" key="2">
    <source>
        <dbReference type="Pfam" id="PF19838"/>
    </source>
</evidence>
<feature type="domain" description="LPS-assembly protein LptD central" evidence="2">
    <location>
        <begin position="198"/>
        <end position="665"/>
    </location>
</feature>
<keyword evidence="4" id="KW-1185">Reference proteome</keyword>
<dbReference type="Proteomes" id="UP000633278">
    <property type="component" value="Unassembled WGS sequence"/>
</dbReference>
<dbReference type="PANTHER" id="PTHR30189:SF1">
    <property type="entry name" value="LPS-ASSEMBLY PROTEIN LPTD"/>
    <property type="match status" value="1"/>
</dbReference>
<dbReference type="InterPro" id="IPR045659">
    <property type="entry name" value="LptD_2"/>
</dbReference>
<name>A0A917MEK6_9FLAO</name>
<accession>A0A917MEK6</accession>
<evidence type="ECO:0000313" key="4">
    <source>
        <dbReference type="Proteomes" id="UP000633278"/>
    </source>
</evidence>
<dbReference type="GO" id="GO:1990351">
    <property type="term" value="C:transporter complex"/>
    <property type="evidence" value="ECO:0007669"/>
    <property type="project" value="TreeGrafter"/>
</dbReference>
<evidence type="ECO:0000256" key="1">
    <source>
        <dbReference type="SAM" id="MobiDB-lite"/>
    </source>
</evidence>
<feature type="region of interest" description="Disordered" evidence="1">
    <location>
        <begin position="704"/>
        <end position="733"/>
    </location>
</feature>
<sequence length="853" mass="96410">MTYGQDIKAKTKALSIPSKQKDSILKKDSLLLKKPTDTLKKDSLKTKKSAIEFIITHNAHDDMIQDLKNKRTILYNNAHVIYGDIDLKAGIIIVDNKNNTLFAKGIKDSLGYQQRPVFKQGTQESEQDSILYNFESKKAIIYNLKTNQNGLITYGEKTKKVNDSTIYIRDIKFTTSNKPNPDYYIRTKKAKLVPGKKIIVGLSNLVIADVPTPVAIPFAYFPTTETRSSGFIIPAWGQTTNQGYFLQNGGYYIALNDYVDITLLGDLYTNGSWGITAQSNYVVRYKYNGNFSFKYENLIQSLKGFDDYSKRTNFNIRWSHNQDSKSNPNSRFSASVNLGSSKYYRESLNEANNNDFLTNTLSSSISYYRKFVGTPFNLNATATHSQNTNTQAITMTLPSVQVNMDRVYPFSGKNGEKTNALQKMGVNYSLKGDYRINTVDSLFFKPEMFDTAKAGIQHNANASTNLKVFKYFTLAPSATYKEVWNFDYIQKNYDPLTTTAVTETIKGFKSFREYNLGVALSTTLYGVYNLKGRIKTIRHTVRPSISYGYRPDFADQYNLQVQQSADPLDLETYSPFENGIYGQPGSGLSNSIGITVNNVLEAKVASRDSTNLEDKKITLLNNLNFNTFYNIAADSLRWSPVNVSAGTLLFKDKLTVNMGAILDPYQLDSNGNRIDKFNSNLFRVTSATLSANYSISSTDFKKKEPKKTQFDAPSNDQFGDNANTNGDPNNSNTEKKAQLYKASVPWSLNLMYAVNYSNNGIIKGIGSNTLMFNGNIELTPKWSVRFSSGYDFENKGFSYTRLGFTRDLDSWNFNFDWSPFGVNKSYYFRIGVKSGILNDLKWDKRSLPDRLLY</sequence>
<evidence type="ECO:0000313" key="3">
    <source>
        <dbReference type="EMBL" id="GGH00662.1"/>
    </source>
</evidence>